<feature type="domain" description="vWA-MoxR associated protein C-terminal" evidence="2">
    <location>
        <begin position="318"/>
        <end position="499"/>
    </location>
</feature>
<name>A0ABQ3RPW6_STRRR</name>
<gene>
    <name evidence="3" type="ORF">Srubr_77430</name>
</gene>
<sequence length="645" mass="69259">MRGAAWHARIACGRFVGAGFLVTRRLLLTCAHVVREHDWAPVTVSFPHARELGELSATVVAHGDWKGRETDPGDVAVLELAKDSPLAPARFAPPEAAYTEPYPKLVSYGFPKNYDEGTLAEYQAVSAQLIAGEWLELVTWHGHGQPIVEGFSGAAATLPDGRVVGMVTTALGTSPEVRKGRMLPLDVLARYWPGLAELVPVPGLGDDGLRRLYDLLGRAAADPGAGLDPNRLYLDAVGLLGPPLPPGGFPSLRAAADYVRWEVPDPDALPRFADRLAGLLDGRPESPLRPAPDAATAQDGPLWSPVVVEIDHSGAGPDQVTVEVSAYRDGRRRPVGARRLPRTGVRAYVQSRIDEAVAHLAPDADELVTFVLPREWLNEAVAHWECGADDSTPLGCAYPLVVTDRARHHSGRLRHQLRKKWQKLDTGGGAEVYRVECGTRERPPSLRKRLWDGDARLAGFAAPPTAARPLFEVGLTVPVPVLLWPRTGTPCAVHGDAPRAEAVRTDAPRAETVRTDTPRAEATRTPDAKSPRTDAPCAASPYPATPGAKSPRPDPSGADCPYADPAGSGGPHAGATCPGTEFLDRLTASIADVPPAELPRHVMSLRLTAEAADEPERHWARHLQLLWDDPRCFPETGASLHSPVA</sequence>
<dbReference type="GO" id="GO:0006508">
    <property type="term" value="P:proteolysis"/>
    <property type="evidence" value="ECO:0007669"/>
    <property type="project" value="UniProtKB-KW"/>
</dbReference>
<dbReference type="Gene3D" id="2.40.10.120">
    <property type="match status" value="1"/>
</dbReference>
<keyword evidence="4" id="KW-1185">Reference proteome</keyword>
<proteinExistence type="predicted"/>
<evidence type="ECO:0000259" key="2">
    <source>
        <dbReference type="Pfam" id="PF20028"/>
    </source>
</evidence>
<keyword evidence="3" id="KW-0645">Protease</keyword>
<dbReference type="Pfam" id="PF20028">
    <property type="entry name" value="VMAP-C"/>
    <property type="match status" value="2"/>
</dbReference>
<feature type="region of interest" description="Disordered" evidence="1">
    <location>
        <begin position="491"/>
        <end position="576"/>
    </location>
</feature>
<comment type="caution">
    <text evidence="3">The sequence shown here is derived from an EMBL/GenBank/DDBJ whole genome shotgun (WGS) entry which is preliminary data.</text>
</comment>
<dbReference type="Pfam" id="PF13365">
    <property type="entry name" value="Trypsin_2"/>
    <property type="match status" value="1"/>
</dbReference>
<dbReference type="GO" id="GO:0008233">
    <property type="term" value="F:peptidase activity"/>
    <property type="evidence" value="ECO:0007669"/>
    <property type="project" value="UniProtKB-KW"/>
</dbReference>
<dbReference type="EMBL" id="BNEA01000015">
    <property type="protein sequence ID" value="GHI57897.1"/>
    <property type="molecule type" value="Genomic_DNA"/>
</dbReference>
<accession>A0ABQ3RPW6</accession>
<dbReference type="InterPro" id="IPR009003">
    <property type="entry name" value="Peptidase_S1_PA"/>
</dbReference>
<keyword evidence="3" id="KW-0378">Hydrolase</keyword>
<dbReference type="Proteomes" id="UP000646738">
    <property type="component" value="Unassembled WGS sequence"/>
</dbReference>
<protein>
    <submittedName>
        <fullName evidence="3">Serine protease</fullName>
    </submittedName>
</protein>
<dbReference type="SUPFAM" id="SSF50494">
    <property type="entry name" value="Trypsin-like serine proteases"/>
    <property type="match status" value="1"/>
</dbReference>
<dbReference type="InterPro" id="IPR045450">
    <property type="entry name" value="VMAP_C"/>
</dbReference>
<evidence type="ECO:0000313" key="4">
    <source>
        <dbReference type="Proteomes" id="UP000646738"/>
    </source>
</evidence>
<evidence type="ECO:0000313" key="3">
    <source>
        <dbReference type="EMBL" id="GHI57897.1"/>
    </source>
</evidence>
<dbReference type="RefSeq" id="WP_229926752.1">
    <property type="nucleotide sequence ID" value="NZ_BNCB01000011.1"/>
</dbReference>
<feature type="compositionally biased region" description="Basic and acidic residues" evidence="1">
    <location>
        <begin position="496"/>
        <end position="532"/>
    </location>
</feature>
<evidence type="ECO:0000256" key="1">
    <source>
        <dbReference type="SAM" id="MobiDB-lite"/>
    </source>
</evidence>
<organism evidence="3 4">
    <name type="scientific">Streptomyces rubradiris</name>
    <name type="common">Streptomyces achromogenes subsp. rubradiris</name>
    <dbReference type="NCBI Taxonomy" id="285531"/>
    <lineage>
        <taxon>Bacteria</taxon>
        <taxon>Bacillati</taxon>
        <taxon>Actinomycetota</taxon>
        <taxon>Actinomycetes</taxon>
        <taxon>Kitasatosporales</taxon>
        <taxon>Streptomycetaceae</taxon>
        <taxon>Streptomyces</taxon>
    </lineage>
</organism>
<reference evidence="4" key="1">
    <citation type="submission" date="2023-07" db="EMBL/GenBank/DDBJ databases">
        <title>Whole genome shotgun sequence of Streptomyces achromogenes subsp. rubradiris NBRC 14000.</title>
        <authorList>
            <person name="Komaki H."/>
            <person name="Tamura T."/>
        </authorList>
    </citation>
    <scope>NUCLEOTIDE SEQUENCE [LARGE SCALE GENOMIC DNA]</scope>
    <source>
        <strain evidence="4">NBRC 14000</strain>
    </source>
</reference>
<feature type="domain" description="vWA-MoxR associated protein C-terminal" evidence="2">
    <location>
        <begin position="576"/>
        <end position="630"/>
    </location>
</feature>